<protein>
    <submittedName>
        <fullName evidence="2">Cyclic nucleotide-binding protein</fullName>
    </submittedName>
</protein>
<dbReference type="Proteomes" id="UP000250234">
    <property type="component" value="Unassembled WGS sequence"/>
</dbReference>
<dbReference type="AlphaFoldDB" id="A0A2X3IQH4"/>
<gene>
    <name evidence="2" type="ORF">NCTC8081_02817</name>
</gene>
<reference evidence="2 3" key="1">
    <citation type="submission" date="2018-06" db="EMBL/GenBank/DDBJ databases">
        <authorList>
            <consortium name="Pathogen Informatics"/>
            <person name="Doyle S."/>
        </authorList>
    </citation>
    <scope>NUCLEOTIDE SEQUENCE [LARGE SCALE GENOMIC DNA]</scope>
    <source>
        <strain evidence="2 3">NCTC8081</strain>
    </source>
</reference>
<accession>A0A2X3IQH4</accession>
<dbReference type="InterPro" id="IPR000595">
    <property type="entry name" value="cNMP-bd_dom"/>
</dbReference>
<dbReference type="SUPFAM" id="SSF51206">
    <property type="entry name" value="cAMP-binding domain-like"/>
    <property type="match status" value="1"/>
</dbReference>
<dbReference type="PROSITE" id="PS50042">
    <property type="entry name" value="CNMP_BINDING_3"/>
    <property type="match status" value="1"/>
</dbReference>
<dbReference type="EMBL" id="UAWO01000003">
    <property type="protein sequence ID" value="SQC84985.1"/>
    <property type="molecule type" value="Genomic_DNA"/>
</dbReference>
<proteinExistence type="predicted"/>
<feature type="domain" description="Cyclic nucleotide-binding" evidence="1">
    <location>
        <begin position="1"/>
        <end position="48"/>
    </location>
</feature>
<evidence type="ECO:0000313" key="2">
    <source>
        <dbReference type="EMBL" id="SQC84985.1"/>
    </source>
</evidence>
<evidence type="ECO:0000259" key="1">
    <source>
        <dbReference type="PROSITE" id="PS50042"/>
    </source>
</evidence>
<sequence length="48" mass="5489">MVATLNRGNVFGENLLFGDKNFYPMSVVAKENSQILHIKRIIYISYAL</sequence>
<organism evidence="2 3">
    <name type="scientific">Clostridium perfringens</name>
    <dbReference type="NCBI Taxonomy" id="1502"/>
    <lineage>
        <taxon>Bacteria</taxon>
        <taxon>Bacillati</taxon>
        <taxon>Bacillota</taxon>
        <taxon>Clostridia</taxon>
        <taxon>Eubacteriales</taxon>
        <taxon>Clostridiaceae</taxon>
        <taxon>Clostridium</taxon>
    </lineage>
</organism>
<dbReference type="Gene3D" id="2.60.120.10">
    <property type="entry name" value="Jelly Rolls"/>
    <property type="match status" value="1"/>
</dbReference>
<dbReference type="InterPro" id="IPR018490">
    <property type="entry name" value="cNMP-bd_dom_sf"/>
</dbReference>
<dbReference type="Pfam" id="PF00027">
    <property type="entry name" value="cNMP_binding"/>
    <property type="match status" value="1"/>
</dbReference>
<evidence type="ECO:0000313" key="3">
    <source>
        <dbReference type="Proteomes" id="UP000250234"/>
    </source>
</evidence>
<name>A0A2X3IQH4_CLOPF</name>
<dbReference type="InterPro" id="IPR014710">
    <property type="entry name" value="RmlC-like_jellyroll"/>
</dbReference>